<dbReference type="PANTHER" id="PTHR47660">
    <property type="entry name" value="TRANSCRIPTION FACTOR WITH C2H2 AND ZN(2)-CYS(6) DNA BINDING DOMAIN (EUROFUNG)-RELATED-RELATED"/>
    <property type="match status" value="1"/>
</dbReference>
<sequence>MSVAGVPPACAACSRAKRKCGKQRPSCERCTKRGVACKYSASRTSRFVLLEEPTPIEKEEPVQTNACQPRPANNTSPVLYGDADTTIFSPYFDLSISPSASLDSVFSANWFLSPETWVVDHRASDNVAPVGGAALKGFISLIQRWFEQWVESGSNPFIHLHLYRTQFPSCLQVAYVTMSSYIARTDGNADIILRIVQDRADELLREHGVVTDGFSPESSVDAKVLGITEQLARLHALMVYQVICLFDGDIRSRHVAEKRIFALYSWATELVESAGRAFADIFATSDSVELALLNFPGVQASASCLEQRWQSWVLAESVRRTWLVATAIYAVYLIMQQSWMLCPGGIMFTNGQGLWDAKSASEWDKLWSRGDAKFLQRFDADRFFTEAKPTEIDEFGKVMLEVTFGFDKVKEWTL</sequence>
<dbReference type="PROSITE" id="PS00463">
    <property type="entry name" value="ZN2_CY6_FUNGAL_1"/>
    <property type="match status" value="1"/>
</dbReference>
<keyword evidence="1" id="KW-0479">Metal-binding</keyword>
<dbReference type="SUPFAM" id="SSF57701">
    <property type="entry name" value="Zn2/Cys6 DNA-binding domain"/>
    <property type="match status" value="1"/>
</dbReference>
<dbReference type="EMBL" id="JARVKM010000042">
    <property type="protein sequence ID" value="KAK9774376.1"/>
    <property type="molecule type" value="Genomic_DNA"/>
</dbReference>
<evidence type="ECO:0000259" key="6">
    <source>
        <dbReference type="PROSITE" id="PS50048"/>
    </source>
</evidence>
<dbReference type="PRINTS" id="PR00755">
    <property type="entry name" value="AFLATOXINBRP"/>
</dbReference>
<name>A0ABR2XKM3_9PEZI</name>
<keyword evidence="8" id="KW-1185">Reference proteome</keyword>
<feature type="domain" description="Zn(2)-C6 fungal-type" evidence="6">
    <location>
        <begin position="9"/>
        <end position="39"/>
    </location>
</feature>
<dbReference type="PROSITE" id="PS50048">
    <property type="entry name" value="ZN2_CY6_FUNGAL_2"/>
    <property type="match status" value="1"/>
</dbReference>
<evidence type="ECO:0000256" key="3">
    <source>
        <dbReference type="ARBA" id="ARBA00023015"/>
    </source>
</evidence>
<evidence type="ECO:0000313" key="8">
    <source>
        <dbReference type="Proteomes" id="UP001465668"/>
    </source>
</evidence>
<dbReference type="InterPro" id="IPR001138">
    <property type="entry name" value="Zn2Cys6_DnaBD"/>
</dbReference>
<protein>
    <recommendedName>
        <fullName evidence="6">Zn(2)-C6 fungal-type domain-containing protein</fullName>
    </recommendedName>
</protein>
<proteinExistence type="predicted"/>
<gene>
    <name evidence="7" type="ORF">SCAR479_08981</name>
</gene>
<dbReference type="InterPro" id="IPR036864">
    <property type="entry name" value="Zn2-C6_fun-type_DNA-bd_sf"/>
</dbReference>
<dbReference type="SMART" id="SM00066">
    <property type="entry name" value="GAL4"/>
    <property type="match status" value="1"/>
</dbReference>
<dbReference type="Pfam" id="PF00172">
    <property type="entry name" value="Zn_clus"/>
    <property type="match status" value="1"/>
</dbReference>
<dbReference type="Gene3D" id="4.10.240.10">
    <property type="entry name" value="Zn(2)-C6 fungal-type DNA-binding domain"/>
    <property type="match status" value="1"/>
</dbReference>
<reference evidence="7 8" key="1">
    <citation type="submission" date="2024-02" db="EMBL/GenBank/DDBJ databases">
        <title>First draft genome assembly of two strains of Seiridium cardinale.</title>
        <authorList>
            <person name="Emiliani G."/>
            <person name="Scali E."/>
        </authorList>
    </citation>
    <scope>NUCLEOTIDE SEQUENCE [LARGE SCALE GENOMIC DNA]</scope>
    <source>
        <strain evidence="7 8">BM-138-000479</strain>
    </source>
</reference>
<keyword evidence="2" id="KW-0862">Zinc</keyword>
<comment type="caution">
    <text evidence="7">The sequence shown here is derived from an EMBL/GenBank/DDBJ whole genome shotgun (WGS) entry which is preliminary data.</text>
</comment>
<evidence type="ECO:0000256" key="5">
    <source>
        <dbReference type="ARBA" id="ARBA00023242"/>
    </source>
</evidence>
<accession>A0ABR2XKM3</accession>
<organism evidence="7 8">
    <name type="scientific">Seiridium cardinale</name>
    <dbReference type="NCBI Taxonomy" id="138064"/>
    <lineage>
        <taxon>Eukaryota</taxon>
        <taxon>Fungi</taxon>
        <taxon>Dikarya</taxon>
        <taxon>Ascomycota</taxon>
        <taxon>Pezizomycotina</taxon>
        <taxon>Sordariomycetes</taxon>
        <taxon>Xylariomycetidae</taxon>
        <taxon>Amphisphaeriales</taxon>
        <taxon>Sporocadaceae</taxon>
        <taxon>Seiridium</taxon>
    </lineage>
</organism>
<keyword evidence="3" id="KW-0805">Transcription regulation</keyword>
<evidence type="ECO:0000313" key="7">
    <source>
        <dbReference type="EMBL" id="KAK9774376.1"/>
    </source>
</evidence>
<dbReference type="PANTHER" id="PTHR47660:SF3">
    <property type="entry name" value="FINGER DOMAIN PROTEIN, PUTATIVE (AFU_ORTHOLOGUE AFUA_4G03310)-RELATED"/>
    <property type="match status" value="1"/>
</dbReference>
<dbReference type="Proteomes" id="UP001465668">
    <property type="component" value="Unassembled WGS sequence"/>
</dbReference>
<evidence type="ECO:0000256" key="2">
    <source>
        <dbReference type="ARBA" id="ARBA00022833"/>
    </source>
</evidence>
<evidence type="ECO:0000256" key="4">
    <source>
        <dbReference type="ARBA" id="ARBA00023163"/>
    </source>
</evidence>
<keyword evidence="5" id="KW-0539">Nucleus</keyword>
<evidence type="ECO:0000256" key="1">
    <source>
        <dbReference type="ARBA" id="ARBA00022723"/>
    </source>
</evidence>
<dbReference type="CDD" id="cd00067">
    <property type="entry name" value="GAL4"/>
    <property type="match status" value="1"/>
</dbReference>
<keyword evidence="4" id="KW-0804">Transcription</keyword>